<evidence type="ECO:0000256" key="2">
    <source>
        <dbReference type="ARBA" id="ARBA00022679"/>
    </source>
</evidence>
<feature type="compositionally biased region" description="Polar residues" evidence="5">
    <location>
        <begin position="104"/>
        <end position="114"/>
    </location>
</feature>
<proteinExistence type="inferred from homology"/>
<dbReference type="EMBL" id="JBANRG010000001">
    <property type="protein sequence ID" value="KAK7472519.1"/>
    <property type="molecule type" value="Genomic_DNA"/>
</dbReference>
<dbReference type="Proteomes" id="UP001498398">
    <property type="component" value="Unassembled WGS sequence"/>
</dbReference>
<evidence type="ECO:0000313" key="7">
    <source>
        <dbReference type="EMBL" id="KAK7472519.1"/>
    </source>
</evidence>
<comment type="caution">
    <text evidence="7">The sequence shown here is derived from an EMBL/GenBank/DDBJ whole genome shotgun (WGS) entry which is preliminary data.</text>
</comment>
<keyword evidence="3" id="KW-0547">Nucleotide-binding</keyword>
<sequence length="607" mass="67531">MPPGPAYNWFAVLSSTADILSHAGRYRAAQLSRDRVTSITLGKPPSQPVTQTDTKEGSKNATRTTDEVIENVVMPLHERKEEIPSSILATPEPATKDTLEPGSNEFSPQVTLHQYSAPAEHSQSTSADAYTPPTQSTVPEVIPEPVVSTRNLQSSKVPSSRIGRLFHYGGLAASLGYGAASELIRRSGSGSSQNSGSVMMTEANIKRLVSKLSQMRGAALKLGQFLSIQDTHLLPPEVDKIFRRVQDSAHYMPDWQMEKVMQSSLGPDWMSNFDSFDRIPFAAASIGQVHSAVLTASASPTGKPAPVAVKIQFPNIADSISSDLGYINMLLTAGRLLPRGLFLDRTMQVMKQELVEECDYTREASFMRLFGSPQYLGNNPRFKVPWAWEGSTNRVLVMERVYGVSVGEAEIANLSQEKRNHIASTIIMLCLKELFEFRMMQTDPNYTNFLYNPQTDQIELVDFGATREYSKTFMDGWLRLLKAAAENPEDREACIEESLKLGYLIGGENQDMLDAHIESMTLLATPFKASTPQPFSFGPGSQWEIITKRIRDHIPVMLHNRLTPPPKETYSLNRKLSGAFLLASRLRATIDTKAIWDDVIEKYRFDE</sequence>
<evidence type="ECO:0000259" key="6">
    <source>
        <dbReference type="Pfam" id="PF03109"/>
    </source>
</evidence>
<dbReference type="CDD" id="cd13970">
    <property type="entry name" value="ABC1_ADCK3"/>
    <property type="match status" value="1"/>
</dbReference>
<gene>
    <name evidence="7" type="ORF">VKT23_000634</name>
</gene>
<reference evidence="7 8" key="1">
    <citation type="submission" date="2024-01" db="EMBL/GenBank/DDBJ databases">
        <title>A draft genome for the cacao thread blight pathogen Marasmiellus scandens.</title>
        <authorList>
            <person name="Baruah I.K."/>
            <person name="Leung J."/>
            <person name="Bukari Y."/>
            <person name="Amoako-Attah I."/>
            <person name="Meinhardt L.W."/>
            <person name="Bailey B.A."/>
            <person name="Cohen S.P."/>
        </authorList>
    </citation>
    <scope>NUCLEOTIDE SEQUENCE [LARGE SCALE GENOMIC DNA]</scope>
    <source>
        <strain evidence="7 8">GH-19</strain>
    </source>
</reference>
<comment type="similarity">
    <text evidence="1">Belongs to the protein kinase superfamily. ADCK protein kinase family.</text>
</comment>
<name>A0ABR1K7A3_9AGAR</name>
<feature type="compositionally biased region" description="Polar residues" evidence="5">
    <location>
        <begin position="121"/>
        <end position="138"/>
    </location>
</feature>
<evidence type="ECO:0000256" key="3">
    <source>
        <dbReference type="ARBA" id="ARBA00022741"/>
    </source>
</evidence>
<protein>
    <recommendedName>
        <fullName evidence="6">ABC1 atypical kinase-like domain-containing protein</fullName>
    </recommendedName>
</protein>
<keyword evidence="4" id="KW-0067">ATP-binding</keyword>
<dbReference type="PANTHER" id="PTHR43851">
    <property type="match status" value="1"/>
</dbReference>
<evidence type="ECO:0000256" key="5">
    <source>
        <dbReference type="SAM" id="MobiDB-lite"/>
    </source>
</evidence>
<keyword evidence="8" id="KW-1185">Reference proteome</keyword>
<keyword evidence="2" id="KW-0808">Transferase</keyword>
<dbReference type="SUPFAM" id="SSF56112">
    <property type="entry name" value="Protein kinase-like (PK-like)"/>
    <property type="match status" value="1"/>
</dbReference>
<evidence type="ECO:0000256" key="1">
    <source>
        <dbReference type="ARBA" id="ARBA00009670"/>
    </source>
</evidence>
<feature type="region of interest" description="Disordered" evidence="5">
    <location>
        <begin position="37"/>
        <end position="61"/>
    </location>
</feature>
<feature type="domain" description="ABC1 atypical kinase-like" evidence="6">
    <location>
        <begin position="244"/>
        <end position="487"/>
    </location>
</feature>
<dbReference type="InterPro" id="IPR051409">
    <property type="entry name" value="Atypical_kinase_ADCK"/>
</dbReference>
<dbReference type="InterPro" id="IPR011009">
    <property type="entry name" value="Kinase-like_dom_sf"/>
</dbReference>
<feature type="region of interest" description="Disordered" evidence="5">
    <location>
        <begin position="80"/>
        <end position="140"/>
    </location>
</feature>
<accession>A0ABR1K7A3</accession>
<evidence type="ECO:0000256" key="4">
    <source>
        <dbReference type="ARBA" id="ARBA00022840"/>
    </source>
</evidence>
<dbReference type="PANTHER" id="PTHR43851:SF3">
    <property type="entry name" value="COENZYME Q8"/>
    <property type="match status" value="1"/>
</dbReference>
<dbReference type="InterPro" id="IPR034646">
    <property type="entry name" value="ADCK3_dom"/>
</dbReference>
<organism evidence="7 8">
    <name type="scientific">Marasmiellus scandens</name>
    <dbReference type="NCBI Taxonomy" id="2682957"/>
    <lineage>
        <taxon>Eukaryota</taxon>
        <taxon>Fungi</taxon>
        <taxon>Dikarya</taxon>
        <taxon>Basidiomycota</taxon>
        <taxon>Agaricomycotina</taxon>
        <taxon>Agaricomycetes</taxon>
        <taxon>Agaricomycetidae</taxon>
        <taxon>Agaricales</taxon>
        <taxon>Marasmiineae</taxon>
        <taxon>Omphalotaceae</taxon>
        <taxon>Marasmiellus</taxon>
    </lineage>
</organism>
<dbReference type="Pfam" id="PF03109">
    <property type="entry name" value="ABC1"/>
    <property type="match status" value="1"/>
</dbReference>
<dbReference type="InterPro" id="IPR004147">
    <property type="entry name" value="ABC1_dom"/>
</dbReference>
<evidence type="ECO:0000313" key="8">
    <source>
        <dbReference type="Proteomes" id="UP001498398"/>
    </source>
</evidence>